<dbReference type="EC" id="2.7.7.7" evidence="1"/>
<dbReference type="PANTHER" id="PTHR34388:SF1">
    <property type="entry name" value="DNA POLYMERASE III SUBUNIT DELTA"/>
    <property type="match status" value="1"/>
</dbReference>
<evidence type="ECO:0000256" key="2">
    <source>
        <dbReference type="ARBA" id="ARBA00017703"/>
    </source>
</evidence>
<evidence type="ECO:0000313" key="11">
    <source>
        <dbReference type="EMBL" id="QDR80962.1"/>
    </source>
</evidence>
<dbReference type="RefSeq" id="WP_144350510.1">
    <property type="nucleotide sequence ID" value="NZ_CP036259.1"/>
</dbReference>
<dbReference type="PANTHER" id="PTHR34388">
    <property type="entry name" value="DNA POLYMERASE III SUBUNIT DELTA"/>
    <property type="match status" value="1"/>
</dbReference>
<dbReference type="GO" id="GO:0009360">
    <property type="term" value="C:DNA polymerase III complex"/>
    <property type="evidence" value="ECO:0007669"/>
    <property type="project" value="InterPro"/>
</dbReference>
<dbReference type="OrthoDB" id="9775929at2"/>
<name>A0A517DUC7_9FIRM</name>
<dbReference type="NCBIfam" id="TIGR01128">
    <property type="entry name" value="holA"/>
    <property type="match status" value="1"/>
</dbReference>
<dbReference type="Gene3D" id="1.20.272.10">
    <property type="match status" value="1"/>
</dbReference>
<comment type="similarity">
    <text evidence="7">Belongs to the DNA polymerase HolA subunit family.</text>
</comment>
<dbReference type="GO" id="GO:0003887">
    <property type="term" value="F:DNA-directed DNA polymerase activity"/>
    <property type="evidence" value="ECO:0007669"/>
    <property type="project" value="UniProtKB-KW"/>
</dbReference>
<dbReference type="Pfam" id="PF06144">
    <property type="entry name" value="DNA_pol3_delta"/>
    <property type="match status" value="1"/>
</dbReference>
<keyword evidence="4" id="KW-0548">Nucleotidyltransferase</keyword>
<dbReference type="EMBL" id="CP036259">
    <property type="protein sequence ID" value="QDR80962.1"/>
    <property type="molecule type" value="Genomic_DNA"/>
</dbReference>
<dbReference type="InterPro" id="IPR048466">
    <property type="entry name" value="DNA_pol3_delta-like_C"/>
</dbReference>
<protein>
    <recommendedName>
        <fullName evidence="2">DNA polymerase III subunit delta</fullName>
        <ecNumber evidence="1">2.7.7.7</ecNumber>
    </recommendedName>
</protein>
<dbReference type="InterPro" id="IPR005790">
    <property type="entry name" value="DNA_polIII_delta"/>
</dbReference>
<dbReference type="InterPro" id="IPR008921">
    <property type="entry name" value="DNA_pol3_clamp-load_cplx_C"/>
</dbReference>
<keyword evidence="12" id="KW-1185">Reference proteome</keyword>
<evidence type="ECO:0000259" key="9">
    <source>
        <dbReference type="Pfam" id="PF06144"/>
    </source>
</evidence>
<comment type="catalytic activity">
    <reaction evidence="8">
        <text>DNA(n) + a 2'-deoxyribonucleoside 5'-triphosphate = DNA(n+1) + diphosphate</text>
        <dbReference type="Rhea" id="RHEA:22508"/>
        <dbReference type="Rhea" id="RHEA-COMP:17339"/>
        <dbReference type="Rhea" id="RHEA-COMP:17340"/>
        <dbReference type="ChEBI" id="CHEBI:33019"/>
        <dbReference type="ChEBI" id="CHEBI:61560"/>
        <dbReference type="ChEBI" id="CHEBI:173112"/>
        <dbReference type="EC" id="2.7.7.7"/>
    </reaction>
</comment>
<evidence type="ECO:0000256" key="7">
    <source>
        <dbReference type="ARBA" id="ARBA00034754"/>
    </source>
</evidence>
<evidence type="ECO:0000256" key="1">
    <source>
        <dbReference type="ARBA" id="ARBA00012417"/>
    </source>
</evidence>
<proteinExistence type="inferred from homology"/>
<reference evidence="11 12" key="1">
    <citation type="submission" date="2019-02" db="EMBL/GenBank/DDBJ databases">
        <title>Closed genome of Sporomusa termitida DSM 4440.</title>
        <authorList>
            <person name="Poehlein A."/>
            <person name="Daniel R."/>
        </authorList>
    </citation>
    <scope>NUCLEOTIDE SEQUENCE [LARGE SCALE GENOMIC DNA]</scope>
    <source>
        <strain evidence="11 12">DSM 4440</strain>
    </source>
</reference>
<accession>A0A517DUC7</accession>
<dbReference type="Pfam" id="PF21694">
    <property type="entry name" value="DNA_pol3_delta_C"/>
    <property type="match status" value="1"/>
</dbReference>
<evidence type="ECO:0000256" key="6">
    <source>
        <dbReference type="ARBA" id="ARBA00022932"/>
    </source>
</evidence>
<evidence type="ECO:0000259" key="10">
    <source>
        <dbReference type="Pfam" id="PF21694"/>
    </source>
</evidence>
<dbReference type="InterPro" id="IPR010372">
    <property type="entry name" value="DNA_pol3_delta_N"/>
</dbReference>
<dbReference type="SUPFAM" id="SSF52540">
    <property type="entry name" value="P-loop containing nucleoside triphosphate hydrolases"/>
    <property type="match status" value="1"/>
</dbReference>
<evidence type="ECO:0000256" key="4">
    <source>
        <dbReference type="ARBA" id="ARBA00022695"/>
    </source>
</evidence>
<organism evidence="11 12">
    <name type="scientific">Sporomusa termitida</name>
    <dbReference type="NCBI Taxonomy" id="2377"/>
    <lineage>
        <taxon>Bacteria</taxon>
        <taxon>Bacillati</taxon>
        <taxon>Bacillota</taxon>
        <taxon>Negativicutes</taxon>
        <taxon>Selenomonadales</taxon>
        <taxon>Sporomusaceae</taxon>
        <taxon>Sporomusa</taxon>
    </lineage>
</organism>
<gene>
    <name evidence="11" type="primary">yqeN</name>
    <name evidence="11" type="ORF">SPTER_23050</name>
</gene>
<keyword evidence="3" id="KW-0808">Transferase</keyword>
<dbReference type="Proteomes" id="UP000320776">
    <property type="component" value="Chromosome"/>
</dbReference>
<dbReference type="KEGG" id="sted:SPTER_23050"/>
<dbReference type="AlphaFoldDB" id="A0A517DUC7"/>
<evidence type="ECO:0000256" key="5">
    <source>
        <dbReference type="ARBA" id="ARBA00022705"/>
    </source>
</evidence>
<dbReference type="Gene3D" id="3.40.50.300">
    <property type="entry name" value="P-loop containing nucleotide triphosphate hydrolases"/>
    <property type="match status" value="1"/>
</dbReference>
<keyword evidence="5" id="KW-0235">DNA replication</keyword>
<dbReference type="InterPro" id="IPR027417">
    <property type="entry name" value="P-loop_NTPase"/>
</dbReference>
<dbReference type="GO" id="GO:0006261">
    <property type="term" value="P:DNA-templated DNA replication"/>
    <property type="evidence" value="ECO:0007669"/>
    <property type="project" value="TreeGrafter"/>
</dbReference>
<dbReference type="SUPFAM" id="SSF48019">
    <property type="entry name" value="post-AAA+ oligomerization domain-like"/>
    <property type="match status" value="1"/>
</dbReference>
<dbReference type="Gene3D" id="1.10.8.60">
    <property type="match status" value="1"/>
</dbReference>
<dbReference type="GO" id="GO:0003677">
    <property type="term" value="F:DNA binding"/>
    <property type="evidence" value="ECO:0007669"/>
    <property type="project" value="InterPro"/>
</dbReference>
<evidence type="ECO:0000256" key="8">
    <source>
        <dbReference type="ARBA" id="ARBA00049244"/>
    </source>
</evidence>
<keyword evidence="6" id="KW-0239">DNA-directed DNA polymerase</keyword>
<sequence length="348" mass="38988">MDYKAVLTAIKQNKIAPVYLIYGEETYYARQVEQALINRVVAPEDRDMNLIVFESDPPAAELVNTIETIPFMGAKNLIIVRNTALFSAGRKNSSDDGQEKADAATERLLSVFNNMPDYSYLLFITADRADKRRKLYKALEKNGVVLEVAPIKGRDLRGWLNERLGELQVTMTPDAQEHLLAAVSLMPQISLDFINNELEKITLYTAGRTPVTRQDLREILSAVPEVSIFAMIEALSQRQTLQAIALLREQLAAGEHPVRILALLVRQIRQLWQVKDLLNNGYAGREIAESLKVPGFIGEKLANQSRSFTISKLKTAMLNLAAADRDLKSGRTGPVVLERIIIELCELQ</sequence>
<evidence type="ECO:0000256" key="3">
    <source>
        <dbReference type="ARBA" id="ARBA00022679"/>
    </source>
</evidence>
<feature type="domain" description="DNA polymerase III delta subunit-like C-terminal" evidence="10">
    <location>
        <begin position="227"/>
        <end position="337"/>
    </location>
</feature>
<feature type="domain" description="DNA polymerase III delta N-terminal" evidence="9">
    <location>
        <begin position="19"/>
        <end position="148"/>
    </location>
</feature>
<evidence type="ECO:0000313" key="12">
    <source>
        <dbReference type="Proteomes" id="UP000320776"/>
    </source>
</evidence>